<feature type="binding site" description="axial binding residue" evidence="9">
    <location>
        <position position="437"/>
    </location>
    <ligand>
        <name>heme</name>
        <dbReference type="ChEBI" id="CHEBI:30413"/>
    </ligand>
    <ligandPart>
        <name>Fe</name>
        <dbReference type="ChEBI" id="CHEBI:18248"/>
    </ligandPart>
</feature>
<dbReference type="CDD" id="cd11041">
    <property type="entry name" value="CYP503A1-like"/>
    <property type="match status" value="1"/>
</dbReference>
<comment type="caution">
    <text evidence="12">The sequence shown here is derived from an EMBL/GenBank/DDBJ whole genome shotgun (WGS) entry which is preliminary data.</text>
</comment>
<keyword evidence="6 10" id="KW-0560">Oxidoreductase</keyword>
<evidence type="ECO:0000256" key="9">
    <source>
        <dbReference type="PIRSR" id="PIRSR602403-1"/>
    </source>
</evidence>
<evidence type="ECO:0008006" key="14">
    <source>
        <dbReference type="Google" id="ProtNLM"/>
    </source>
</evidence>
<keyword evidence="8 10" id="KW-0503">Monooxygenase</keyword>
<protein>
    <recommendedName>
        <fullName evidence="14">Cytochrome P450</fullName>
    </recommendedName>
</protein>
<gene>
    <name evidence="12" type="ORF">GRF29_1536g560110</name>
</gene>
<dbReference type="InterPro" id="IPR001128">
    <property type="entry name" value="Cyt_P450"/>
</dbReference>
<dbReference type="InterPro" id="IPR036396">
    <property type="entry name" value="Cyt_P450_sf"/>
</dbReference>
<evidence type="ECO:0000313" key="12">
    <source>
        <dbReference type="EMBL" id="KAK3197093.1"/>
    </source>
</evidence>
<keyword evidence="13" id="KW-1185">Reference proteome</keyword>
<evidence type="ECO:0000256" key="1">
    <source>
        <dbReference type="ARBA" id="ARBA00001971"/>
    </source>
</evidence>
<evidence type="ECO:0000256" key="5">
    <source>
        <dbReference type="ARBA" id="ARBA00022723"/>
    </source>
</evidence>
<dbReference type="InterPro" id="IPR017972">
    <property type="entry name" value="Cyt_P450_CS"/>
</dbReference>
<accession>A0AAN6LQF5</accession>
<sequence>MPDFGFLSLLLWPAFLLLTSAYLLRPKPSTFPTANTYPRDFLNRKAYREVQENSRNLIITSLAKFKSPFTIAIPHGRKILLPASLADWVKSNRNLDHRQLVREDFFANVPGFEAQTLLHSADDVVLNVIKTKLGQNDSTMGPMSESLAVGLREIWGEGCEWHTISWYKDTMELIARAASSVFVGPEKAGDREWLDLVQDYVMAYFSGVSELHRYPKWSRWIVHWFLPNAIACRKYVSRARTMMREVLEKRRQEVEKAELEGADPPRYNDALIWVQASSGGRAEPGDVQLSLAMAALFTTSEAFRQVLIDVARYPGLVDELRNEVSKQISEHGISIAATSNMVLLDSVMKESQRLSSSTVVLERAALADTPLPDGRVIPRGSHIMVDSTGLWDSSIYPSPDQYDGHRFLRKRNAGDKSSQFVQSGPNFYVFGGGRHICPGRFFANNELKLALAHILLKYDIRLVEGCDPKPISNGFYTMVDPTVQLQVRRREGGDILHV</sequence>
<dbReference type="PANTHER" id="PTHR46206">
    <property type="entry name" value="CYTOCHROME P450"/>
    <property type="match status" value="1"/>
</dbReference>
<comment type="similarity">
    <text evidence="3 10">Belongs to the cytochrome P450 family.</text>
</comment>
<proteinExistence type="inferred from homology"/>
<evidence type="ECO:0000256" key="4">
    <source>
        <dbReference type="ARBA" id="ARBA00022617"/>
    </source>
</evidence>
<evidence type="ECO:0000256" key="11">
    <source>
        <dbReference type="SAM" id="SignalP"/>
    </source>
</evidence>
<comment type="cofactor">
    <cofactor evidence="1 9">
        <name>heme</name>
        <dbReference type="ChEBI" id="CHEBI:30413"/>
    </cofactor>
</comment>
<dbReference type="GO" id="GO:0020037">
    <property type="term" value="F:heme binding"/>
    <property type="evidence" value="ECO:0007669"/>
    <property type="project" value="InterPro"/>
</dbReference>
<dbReference type="GO" id="GO:0016705">
    <property type="term" value="F:oxidoreductase activity, acting on paired donors, with incorporation or reduction of molecular oxygen"/>
    <property type="evidence" value="ECO:0007669"/>
    <property type="project" value="InterPro"/>
</dbReference>
<name>A0AAN6LQF5_9PLEO</name>
<evidence type="ECO:0000256" key="10">
    <source>
        <dbReference type="RuleBase" id="RU000461"/>
    </source>
</evidence>
<dbReference type="PROSITE" id="PS00086">
    <property type="entry name" value="CYTOCHROME_P450"/>
    <property type="match status" value="1"/>
</dbReference>
<keyword evidence="4 9" id="KW-0349">Heme</keyword>
<dbReference type="GO" id="GO:0004497">
    <property type="term" value="F:monooxygenase activity"/>
    <property type="evidence" value="ECO:0007669"/>
    <property type="project" value="UniProtKB-KW"/>
</dbReference>
<evidence type="ECO:0000256" key="7">
    <source>
        <dbReference type="ARBA" id="ARBA00023004"/>
    </source>
</evidence>
<dbReference type="Proteomes" id="UP001280581">
    <property type="component" value="Unassembled WGS sequence"/>
</dbReference>
<evidence type="ECO:0000256" key="6">
    <source>
        <dbReference type="ARBA" id="ARBA00023002"/>
    </source>
</evidence>
<keyword evidence="11" id="KW-0732">Signal</keyword>
<dbReference type="AlphaFoldDB" id="A0AAN6LQF5"/>
<reference evidence="12 13" key="1">
    <citation type="submission" date="2021-02" db="EMBL/GenBank/DDBJ databases">
        <title>Genome assembly of Pseudopithomyces chartarum.</title>
        <authorList>
            <person name="Jauregui R."/>
            <person name="Singh J."/>
            <person name="Voisey C."/>
        </authorList>
    </citation>
    <scope>NUCLEOTIDE SEQUENCE [LARGE SCALE GENOMIC DNA]</scope>
    <source>
        <strain evidence="12 13">AGR01</strain>
    </source>
</reference>
<dbReference type="InterPro" id="IPR002403">
    <property type="entry name" value="Cyt_P450_E_grp-IV"/>
</dbReference>
<keyword evidence="5 9" id="KW-0479">Metal-binding</keyword>
<dbReference type="PRINTS" id="PR00465">
    <property type="entry name" value="EP450IV"/>
</dbReference>
<dbReference type="Gene3D" id="1.10.630.10">
    <property type="entry name" value="Cytochrome P450"/>
    <property type="match status" value="1"/>
</dbReference>
<feature type="chain" id="PRO_5043006197" description="Cytochrome P450" evidence="11">
    <location>
        <begin position="22"/>
        <end position="498"/>
    </location>
</feature>
<evidence type="ECO:0000256" key="2">
    <source>
        <dbReference type="ARBA" id="ARBA00004685"/>
    </source>
</evidence>
<evidence type="ECO:0000256" key="8">
    <source>
        <dbReference type="ARBA" id="ARBA00023033"/>
    </source>
</evidence>
<evidence type="ECO:0000313" key="13">
    <source>
        <dbReference type="Proteomes" id="UP001280581"/>
    </source>
</evidence>
<organism evidence="12 13">
    <name type="scientific">Pseudopithomyces chartarum</name>
    <dbReference type="NCBI Taxonomy" id="1892770"/>
    <lineage>
        <taxon>Eukaryota</taxon>
        <taxon>Fungi</taxon>
        <taxon>Dikarya</taxon>
        <taxon>Ascomycota</taxon>
        <taxon>Pezizomycotina</taxon>
        <taxon>Dothideomycetes</taxon>
        <taxon>Pleosporomycetidae</taxon>
        <taxon>Pleosporales</taxon>
        <taxon>Massarineae</taxon>
        <taxon>Didymosphaeriaceae</taxon>
        <taxon>Pseudopithomyces</taxon>
    </lineage>
</organism>
<dbReference type="SUPFAM" id="SSF48264">
    <property type="entry name" value="Cytochrome P450"/>
    <property type="match status" value="1"/>
</dbReference>
<evidence type="ECO:0000256" key="3">
    <source>
        <dbReference type="ARBA" id="ARBA00010617"/>
    </source>
</evidence>
<comment type="pathway">
    <text evidence="2">Mycotoxin biosynthesis.</text>
</comment>
<keyword evidence="7 9" id="KW-0408">Iron</keyword>
<feature type="signal peptide" evidence="11">
    <location>
        <begin position="1"/>
        <end position="21"/>
    </location>
</feature>
<dbReference type="PANTHER" id="PTHR46206:SF2">
    <property type="entry name" value="CYTOCHROME P450 MONOOXYGENASE AUSG-RELATED"/>
    <property type="match status" value="1"/>
</dbReference>
<dbReference type="GO" id="GO:0005506">
    <property type="term" value="F:iron ion binding"/>
    <property type="evidence" value="ECO:0007669"/>
    <property type="project" value="InterPro"/>
</dbReference>
<dbReference type="EMBL" id="WVTA01000021">
    <property type="protein sequence ID" value="KAK3197093.1"/>
    <property type="molecule type" value="Genomic_DNA"/>
</dbReference>
<dbReference type="Pfam" id="PF00067">
    <property type="entry name" value="p450"/>
    <property type="match status" value="1"/>
</dbReference>